<reference evidence="2" key="1">
    <citation type="submission" date="2018-05" db="EMBL/GenBank/DDBJ databases">
        <authorList>
            <person name="Lanie J.A."/>
            <person name="Ng W.-L."/>
            <person name="Kazmierczak K.M."/>
            <person name="Andrzejewski T.M."/>
            <person name="Davidsen T.M."/>
            <person name="Wayne K.J."/>
            <person name="Tettelin H."/>
            <person name="Glass J.I."/>
            <person name="Rusch D."/>
            <person name="Podicherti R."/>
            <person name="Tsui H.-C.T."/>
            <person name="Winkler M.E."/>
        </authorList>
    </citation>
    <scope>NUCLEOTIDE SEQUENCE</scope>
</reference>
<organism evidence="2">
    <name type="scientific">marine metagenome</name>
    <dbReference type="NCBI Taxonomy" id="408172"/>
    <lineage>
        <taxon>unclassified sequences</taxon>
        <taxon>metagenomes</taxon>
        <taxon>ecological metagenomes</taxon>
    </lineage>
</organism>
<accession>A0A382M7G8</accession>
<protein>
    <recommendedName>
        <fullName evidence="1">3-keto-alpha-glucoside-1,2-lyase/3-keto-2-hydroxy-glucal hydratase domain-containing protein</fullName>
    </recommendedName>
</protein>
<dbReference type="InterPro" id="IPR010496">
    <property type="entry name" value="AL/BT2_dom"/>
</dbReference>
<dbReference type="Pfam" id="PF06439">
    <property type="entry name" value="3keto-disac_hyd"/>
    <property type="match status" value="1"/>
</dbReference>
<dbReference type="GO" id="GO:0016787">
    <property type="term" value="F:hydrolase activity"/>
    <property type="evidence" value="ECO:0007669"/>
    <property type="project" value="InterPro"/>
</dbReference>
<evidence type="ECO:0000259" key="1">
    <source>
        <dbReference type="Pfam" id="PF06439"/>
    </source>
</evidence>
<feature type="domain" description="3-keto-alpha-glucoside-1,2-lyase/3-keto-2-hydroxy-glucal hydratase" evidence="1">
    <location>
        <begin position="21"/>
        <end position="225"/>
    </location>
</feature>
<name>A0A382M7G8_9ZZZZ</name>
<dbReference type="AlphaFoldDB" id="A0A382M7G8"/>
<proteinExistence type="predicted"/>
<gene>
    <name evidence="2" type="ORF">METZ01_LOCUS296799</name>
</gene>
<evidence type="ECO:0000313" key="2">
    <source>
        <dbReference type="EMBL" id="SVC43945.1"/>
    </source>
</evidence>
<dbReference type="EMBL" id="UINC01091292">
    <property type="protein sequence ID" value="SVC43945.1"/>
    <property type="molecule type" value="Genomic_DNA"/>
</dbReference>
<sequence>MKTIVCCLSSFAFGILTSQAAEVLFDGKNLDHFEFAKGAWEIEKDGSAVCRMQEQKDKKGKVRLRGMGYLWTKKEFSDFELSLSYKLSPGANSGVFYRTDKNNPVQGGFELQLMDNEGFQKKANRKLPPRKLNGSFYDGVAPAKDFSRPVGQWNELVLRCKGPIITCHINGGQCFSVNVDNWGTPGKNPDGSDNKFKSALKDLPRKGRIGFQNHGQVVWFKDIRVSPLR</sequence>
<dbReference type="Gene3D" id="2.60.120.560">
    <property type="entry name" value="Exo-inulinase, domain 1"/>
    <property type="match status" value="1"/>
</dbReference>